<feature type="transmembrane region" description="Helical" evidence="1">
    <location>
        <begin position="174"/>
        <end position="192"/>
    </location>
</feature>
<accession>A0ABS9L1B0</accession>
<evidence type="ECO:0000313" key="2">
    <source>
        <dbReference type="EMBL" id="MCG2620431.1"/>
    </source>
</evidence>
<evidence type="ECO:0000256" key="1">
    <source>
        <dbReference type="SAM" id="Phobius"/>
    </source>
</evidence>
<feature type="transmembrane region" description="Helical" evidence="1">
    <location>
        <begin position="296"/>
        <end position="319"/>
    </location>
</feature>
<feature type="transmembrane region" description="Helical" evidence="1">
    <location>
        <begin position="45"/>
        <end position="66"/>
    </location>
</feature>
<feature type="transmembrane region" description="Helical" evidence="1">
    <location>
        <begin position="243"/>
        <end position="263"/>
    </location>
</feature>
<protein>
    <submittedName>
        <fullName evidence="2">DMT family transporter</fullName>
    </submittedName>
</protein>
<proteinExistence type="predicted"/>
<keyword evidence="1" id="KW-0472">Membrane</keyword>
<organism evidence="2 3">
    <name type="scientific">Arthrobacter hankyongi</name>
    <dbReference type="NCBI Taxonomy" id="2904801"/>
    <lineage>
        <taxon>Bacteria</taxon>
        <taxon>Bacillati</taxon>
        <taxon>Actinomycetota</taxon>
        <taxon>Actinomycetes</taxon>
        <taxon>Micrococcales</taxon>
        <taxon>Micrococcaceae</taxon>
        <taxon>Arthrobacter</taxon>
    </lineage>
</organism>
<dbReference type="PANTHER" id="PTHR34821:SF2">
    <property type="entry name" value="INNER MEMBRANE PROTEIN YDCZ"/>
    <property type="match status" value="1"/>
</dbReference>
<feature type="transmembrane region" description="Helical" evidence="1">
    <location>
        <begin position="212"/>
        <end position="231"/>
    </location>
</feature>
<name>A0ABS9L1B0_9MICC</name>
<dbReference type="PANTHER" id="PTHR34821">
    <property type="entry name" value="INNER MEMBRANE PROTEIN YDCZ"/>
    <property type="match status" value="1"/>
</dbReference>
<evidence type="ECO:0000313" key="3">
    <source>
        <dbReference type="Proteomes" id="UP001165368"/>
    </source>
</evidence>
<feature type="transmembrane region" description="Helical" evidence="1">
    <location>
        <begin position="143"/>
        <end position="162"/>
    </location>
</feature>
<feature type="transmembrane region" description="Helical" evidence="1">
    <location>
        <begin position="270"/>
        <end position="290"/>
    </location>
</feature>
<gene>
    <name evidence="2" type="ORF">LVY72_00725</name>
</gene>
<reference evidence="2" key="1">
    <citation type="submission" date="2022-01" db="EMBL/GenBank/DDBJ databases">
        <authorList>
            <person name="Jo J.-H."/>
            <person name="Im W.-T."/>
        </authorList>
    </citation>
    <scope>NUCLEOTIDE SEQUENCE</scope>
    <source>
        <strain evidence="2">I2-34</strain>
    </source>
</reference>
<dbReference type="Pfam" id="PF04657">
    <property type="entry name" value="DMT_YdcZ"/>
    <property type="match status" value="2"/>
</dbReference>
<comment type="caution">
    <text evidence="2">The sequence shown here is derived from an EMBL/GenBank/DDBJ whole genome shotgun (WGS) entry which is preliminary data.</text>
</comment>
<feature type="transmembrane region" description="Helical" evidence="1">
    <location>
        <begin position="112"/>
        <end position="131"/>
    </location>
</feature>
<dbReference type="Proteomes" id="UP001165368">
    <property type="component" value="Unassembled WGS sequence"/>
</dbReference>
<dbReference type="EMBL" id="JAKLTQ010000001">
    <property type="protein sequence ID" value="MCG2620431.1"/>
    <property type="molecule type" value="Genomic_DNA"/>
</dbReference>
<keyword evidence="1" id="KW-0812">Transmembrane</keyword>
<sequence length="336" mass="34612">MTRVQSRQASRIPLPLSLPLAVVAGLAMSAQGRVNGALGARLGDGLAAAVISFGIGLVLMAALTVLPPAGRRALKRVRPALRERKFPLWYLLAGASGAFLVMSQGVTVAVTGIALFTVAVVSGQSVSGLLVDRIGLGPGGRRYLTGLRILSALLTVAAVVWAVSPKFSTGGPTAAWLLPLALPLLAGFLQSFQQALNGTQTMHYGSPAPATLINFIVGFLLLCLAWLVKLAVAGGAEPLPAQWWYYLGGPLGCFFILVGAVVVASLGVLLTGLGMIAGQLLGALLLDAFFPVPGSVIATATVLGTLLALAAMVLATLPWPRAAFPAALRRGRRTGR</sequence>
<dbReference type="RefSeq" id="WP_237817533.1">
    <property type="nucleotide sequence ID" value="NZ_JAKLTQ010000001.1"/>
</dbReference>
<feature type="transmembrane region" description="Helical" evidence="1">
    <location>
        <begin position="87"/>
        <end position="106"/>
    </location>
</feature>
<keyword evidence="3" id="KW-1185">Reference proteome</keyword>
<keyword evidence="1" id="KW-1133">Transmembrane helix</keyword>
<dbReference type="InterPro" id="IPR006750">
    <property type="entry name" value="YdcZ"/>
</dbReference>